<dbReference type="KEGG" id="dsi:Dsimw501_GD29541"/>
<dbReference type="EMBL" id="CM002910">
    <property type="protein sequence ID" value="KMY90348.1"/>
    <property type="molecule type" value="Genomic_DNA"/>
</dbReference>
<dbReference type="Bgee" id="FBgn0270831">
    <property type="expression patterns" value="Expressed in male reproductive system and 2 other cell types or tissues"/>
</dbReference>
<proteinExistence type="predicted"/>
<reference evidence="1 2" key="1">
    <citation type="journal article" date="2013" name="Genome Res.">
        <title>A second-generation assembly of the Drosophila simulans genome provides new insights into patterns of lineage-specific divergence.</title>
        <authorList>
            <person name="Hu T.T."/>
            <person name="Eisen M.B."/>
            <person name="Thornton K.R."/>
            <person name="Andolfatto P."/>
        </authorList>
    </citation>
    <scope>NUCLEOTIDE SEQUENCE [LARGE SCALE GENOMIC DNA]</scope>
    <source>
        <strain evidence="2">w501</strain>
    </source>
</reference>
<name>A0A0J9R2P1_DROSI</name>
<accession>A0A0J9R2P1</accession>
<dbReference type="OrthoDB" id="7857305at2759"/>
<evidence type="ECO:0000313" key="1">
    <source>
        <dbReference type="EMBL" id="KMY90348.1"/>
    </source>
</evidence>
<dbReference type="Proteomes" id="UP000035880">
    <property type="component" value="Chromosome 2L"/>
</dbReference>
<dbReference type="AlphaFoldDB" id="A0A0J9R2P1"/>
<evidence type="ECO:0000313" key="2">
    <source>
        <dbReference type="Proteomes" id="UP000035880"/>
    </source>
</evidence>
<protein>
    <submittedName>
        <fullName evidence="1">Uncharacterized protein</fullName>
    </submittedName>
</protein>
<organism evidence="1 2">
    <name type="scientific">Drosophila simulans</name>
    <name type="common">Fruit fly</name>
    <dbReference type="NCBI Taxonomy" id="7240"/>
    <lineage>
        <taxon>Eukaryota</taxon>
        <taxon>Metazoa</taxon>
        <taxon>Ecdysozoa</taxon>
        <taxon>Arthropoda</taxon>
        <taxon>Hexapoda</taxon>
        <taxon>Insecta</taxon>
        <taxon>Pterygota</taxon>
        <taxon>Neoptera</taxon>
        <taxon>Endopterygota</taxon>
        <taxon>Diptera</taxon>
        <taxon>Brachycera</taxon>
        <taxon>Muscomorpha</taxon>
        <taxon>Ephydroidea</taxon>
        <taxon>Drosophilidae</taxon>
        <taxon>Drosophila</taxon>
        <taxon>Sophophora</taxon>
    </lineage>
</organism>
<gene>
    <name evidence="1" type="primary">Dsim\GD29541</name>
    <name evidence="1" type="ORF">Dsimw501_GD29541</name>
</gene>
<sequence length="57" mass="6269">MPFSLFKTASIAVAGRPPKFKSFTAITLNRRDPSCAQMEFGAAKTTTTGWKTRNGHH</sequence>